<organism evidence="1 2">
    <name type="scientific">Rhodopseudomonas palustris</name>
    <dbReference type="NCBI Taxonomy" id="1076"/>
    <lineage>
        <taxon>Bacteria</taxon>
        <taxon>Pseudomonadati</taxon>
        <taxon>Pseudomonadota</taxon>
        <taxon>Alphaproteobacteria</taxon>
        <taxon>Hyphomicrobiales</taxon>
        <taxon>Nitrobacteraceae</taxon>
        <taxon>Rhodopseudomonas</taxon>
    </lineage>
</organism>
<proteinExistence type="predicted"/>
<reference evidence="1 2" key="1">
    <citation type="submission" date="2018-06" db="EMBL/GenBank/DDBJ databases">
        <title>Draft Whole-Genome Sequence of the purple photosynthetic bacterium Rhodospeudomonas palustris XCP.</title>
        <authorList>
            <person name="Rayyan A."/>
            <person name="Meyer T.E."/>
            <person name="Kyndt J.A."/>
        </authorList>
    </citation>
    <scope>NUCLEOTIDE SEQUENCE [LARGE SCALE GENOMIC DNA]</scope>
    <source>
        <strain evidence="1 2">XCP</strain>
    </source>
</reference>
<evidence type="ECO:0000313" key="2">
    <source>
        <dbReference type="Proteomes" id="UP000248134"/>
    </source>
</evidence>
<accession>A0A323UG73</accession>
<comment type="caution">
    <text evidence="1">The sequence shown here is derived from an EMBL/GenBank/DDBJ whole genome shotgun (WGS) entry which is preliminary data.</text>
</comment>
<name>A0A323UG73_RHOPL</name>
<dbReference type="Proteomes" id="UP000248134">
    <property type="component" value="Unassembled WGS sequence"/>
</dbReference>
<dbReference type="AlphaFoldDB" id="A0A323UG73"/>
<evidence type="ECO:0000313" key="1">
    <source>
        <dbReference type="EMBL" id="PZA11237.1"/>
    </source>
</evidence>
<sequence>MVEAALAWKKKGCALSIYFRSFSTLEVWKFGFYSVLYSETSSFSLRYKALARLSVGHEMQI</sequence>
<dbReference type="EMBL" id="QKQS01000023">
    <property type="protein sequence ID" value="PZA11237.1"/>
    <property type="molecule type" value="Genomic_DNA"/>
</dbReference>
<gene>
    <name evidence="1" type="ORF">DNX69_18225</name>
</gene>
<protein>
    <submittedName>
        <fullName evidence="1">Uncharacterized protein</fullName>
    </submittedName>
</protein>